<keyword evidence="3 15" id="KW-0813">Transport</keyword>
<dbReference type="FunFam" id="3.40.50.300:FF:000334">
    <property type="entry name" value="Protein translocase subunit SecA"/>
    <property type="match status" value="1"/>
</dbReference>
<dbReference type="SUPFAM" id="SSF81886">
    <property type="entry name" value="Helical scaffold and wing domains of SecA"/>
    <property type="match status" value="1"/>
</dbReference>
<comment type="function">
    <text evidence="15">Part of the Sec protein translocase complex. Interacts with the SecYEG preprotein conducting channel. Has a central role in coupling the hydrolysis of ATP to the transfer of proteins into and across the cell membrane, serving as an ATP-driven molecular motor driving the stepwise translocation of polypeptide chains across the membrane.</text>
</comment>
<dbReference type="EC" id="7.4.2.8" evidence="15"/>
<dbReference type="InterPro" id="IPR036266">
    <property type="entry name" value="SecA_Wing/Scaffold_sf"/>
</dbReference>
<evidence type="ECO:0000259" key="18">
    <source>
        <dbReference type="PROSITE" id="PS51192"/>
    </source>
</evidence>
<evidence type="ECO:0000313" key="22">
    <source>
        <dbReference type="Proteomes" id="UP000294813"/>
    </source>
</evidence>
<dbReference type="InterPro" id="IPR014018">
    <property type="entry name" value="SecA_motor_DEAD"/>
</dbReference>
<feature type="binding site" evidence="15">
    <location>
        <position position="85"/>
    </location>
    <ligand>
        <name>ATP</name>
        <dbReference type="ChEBI" id="CHEBI:30616"/>
    </ligand>
</feature>
<dbReference type="Proteomes" id="UP000294813">
    <property type="component" value="Unassembled WGS sequence"/>
</dbReference>
<evidence type="ECO:0000256" key="14">
    <source>
        <dbReference type="ARBA" id="ARBA00034006"/>
    </source>
</evidence>
<dbReference type="EMBL" id="SLXT01000033">
    <property type="protein sequence ID" value="TCP60816.1"/>
    <property type="molecule type" value="Genomic_DNA"/>
</dbReference>
<evidence type="ECO:0000256" key="17">
    <source>
        <dbReference type="SAM" id="MobiDB-lite"/>
    </source>
</evidence>
<dbReference type="CDD" id="cd17928">
    <property type="entry name" value="DEXDc_SecA"/>
    <property type="match status" value="1"/>
</dbReference>
<keyword evidence="7 15" id="KW-0547">Nucleotide-binding</keyword>
<keyword evidence="11 15" id="KW-1278">Translocase</keyword>
<gene>
    <name evidence="15" type="primary">secA</name>
    <name evidence="21" type="ORF">EDD73_13319</name>
</gene>
<dbReference type="FunFam" id="1.10.3060.10:FF:000002">
    <property type="entry name" value="Preprotein translocase subunit SecA"/>
    <property type="match status" value="1"/>
</dbReference>
<dbReference type="GO" id="GO:0008564">
    <property type="term" value="F:protein-exporting ATPase activity"/>
    <property type="evidence" value="ECO:0007669"/>
    <property type="project" value="UniProtKB-EC"/>
</dbReference>
<dbReference type="InterPro" id="IPR044722">
    <property type="entry name" value="SecA_SF2_C"/>
</dbReference>
<dbReference type="PANTHER" id="PTHR30612:SF0">
    <property type="entry name" value="CHLOROPLAST PROTEIN-TRANSPORTING ATPASE"/>
    <property type="match status" value="1"/>
</dbReference>
<organism evidence="21 22">
    <name type="scientific">Heliophilum fasciatum</name>
    <dbReference type="NCBI Taxonomy" id="35700"/>
    <lineage>
        <taxon>Bacteria</taxon>
        <taxon>Bacillati</taxon>
        <taxon>Bacillota</taxon>
        <taxon>Clostridia</taxon>
        <taxon>Eubacteriales</taxon>
        <taxon>Heliobacteriaceae</taxon>
        <taxon>Heliophilum</taxon>
    </lineage>
</organism>
<comment type="caution">
    <text evidence="21">The sequence shown here is derived from an EMBL/GenBank/DDBJ whole genome shotgun (WGS) entry which is preliminary data.</text>
</comment>
<keyword evidence="5 15" id="KW-0963">Cytoplasm</keyword>
<dbReference type="Pfam" id="PF07517">
    <property type="entry name" value="SecA_DEAD"/>
    <property type="match status" value="1"/>
</dbReference>
<evidence type="ECO:0000259" key="19">
    <source>
        <dbReference type="PROSITE" id="PS51194"/>
    </source>
</evidence>
<evidence type="ECO:0000256" key="10">
    <source>
        <dbReference type="ARBA" id="ARBA00022927"/>
    </source>
</evidence>
<proteinExistence type="inferred from homology"/>
<feature type="binding site" evidence="15">
    <location>
        <position position="490"/>
    </location>
    <ligand>
        <name>ATP</name>
        <dbReference type="ChEBI" id="CHEBI:30616"/>
    </ligand>
</feature>
<keyword evidence="9 15" id="KW-0067">ATP-binding</keyword>
<keyword evidence="22" id="KW-1185">Reference proteome</keyword>
<dbReference type="NCBIfam" id="NF006630">
    <property type="entry name" value="PRK09200.1"/>
    <property type="match status" value="1"/>
</dbReference>
<evidence type="ECO:0000256" key="6">
    <source>
        <dbReference type="ARBA" id="ARBA00022723"/>
    </source>
</evidence>
<evidence type="ECO:0000256" key="5">
    <source>
        <dbReference type="ARBA" id="ARBA00022490"/>
    </source>
</evidence>
<dbReference type="HAMAP" id="MF_01382">
    <property type="entry name" value="SecA"/>
    <property type="match status" value="1"/>
</dbReference>
<evidence type="ECO:0000256" key="11">
    <source>
        <dbReference type="ARBA" id="ARBA00022967"/>
    </source>
</evidence>
<dbReference type="GO" id="GO:0005524">
    <property type="term" value="F:ATP binding"/>
    <property type="evidence" value="ECO:0007669"/>
    <property type="project" value="UniProtKB-UniRule"/>
</dbReference>
<dbReference type="InterPro" id="IPR011116">
    <property type="entry name" value="SecA_Wing/Scaffold"/>
</dbReference>
<feature type="binding site" evidence="15">
    <location>
        <begin position="103"/>
        <end position="107"/>
    </location>
    <ligand>
        <name>ATP</name>
        <dbReference type="ChEBI" id="CHEBI:30616"/>
    </ligand>
</feature>
<evidence type="ECO:0000256" key="7">
    <source>
        <dbReference type="ARBA" id="ARBA00022741"/>
    </source>
</evidence>
<dbReference type="SUPFAM" id="SSF52540">
    <property type="entry name" value="P-loop containing nucleoside triphosphate hydrolases"/>
    <property type="match status" value="2"/>
</dbReference>
<dbReference type="Gene3D" id="3.90.1440.10">
    <property type="entry name" value="SecA, preprotein cross-linking domain"/>
    <property type="match status" value="1"/>
</dbReference>
<dbReference type="PROSITE" id="PS51192">
    <property type="entry name" value="HELICASE_ATP_BIND_1"/>
    <property type="match status" value="1"/>
</dbReference>
<dbReference type="Gene3D" id="3.40.50.300">
    <property type="entry name" value="P-loop containing nucleotide triphosphate hydrolases"/>
    <property type="match status" value="3"/>
</dbReference>
<keyword evidence="13 15" id="KW-0472">Membrane</keyword>
<dbReference type="Pfam" id="PF02810">
    <property type="entry name" value="SEC-C"/>
    <property type="match status" value="1"/>
</dbReference>
<name>A0A4V2SW36_9FIRM</name>
<comment type="similarity">
    <text evidence="2 15 16">Belongs to the SecA family.</text>
</comment>
<keyword evidence="10 15" id="KW-0653">Protein transport</keyword>
<dbReference type="InterPro" id="IPR011115">
    <property type="entry name" value="SecA_DEAD"/>
</dbReference>
<dbReference type="InterPro" id="IPR036670">
    <property type="entry name" value="SecA_X-link_sf"/>
</dbReference>
<evidence type="ECO:0000256" key="12">
    <source>
        <dbReference type="ARBA" id="ARBA00023010"/>
    </source>
</evidence>
<evidence type="ECO:0000256" key="3">
    <source>
        <dbReference type="ARBA" id="ARBA00022448"/>
    </source>
</evidence>
<dbReference type="PROSITE" id="PS51194">
    <property type="entry name" value="HELICASE_CTER"/>
    <property type="match status" value="1"/>
</dbReference>
<evidence type="ECO:0000256" key="16">
    <source>
        <dbReference type="RuleBase" id="RU003874"/>
    </source>
</evidence>
<dbReference type="RefSeq" id="WP_131920624.1">
    <property type="nucleotide sequence ID" value="NZ_JAOQNU010000034.1"/>
</dbReference>
<dbReference type="GO" id="GO:0043952">
    <property type="term" value="P:protein transport by the Sec complex"/>
    <property type="evidence" value="ECO:0007669"/>
    <property type="project" value="TreeGrafter"/>
</dbReference>
<dbReference type="NCBIfam" id="TIGR00963">
    <property type="entry name" value="secA"/>
    <property type="match status" value="1"/>
</dbReference>
<dbReference type="GO" id="GO:0031522">
    <property type="term" value="C:cell envelope Sec protein transport complex"/>
    <property type="evidence" value="ECO:0007669"/>
    <property type="project" value="TreeGrafter"/>
</dbReference>
<dbReference type="PRINTS" id="PR00906">
    <property type="entry name" value="SECA"/>
</dbReference>
<evidence type="ECO:0000256" key="9">
    <source>
        <dbReference type="ARBA" id="ARBA00022840"/>
    </source>
</evidence>
<evidence type="ECO:0000313" key="21">
    <source>
        <dbReference type="EMBL" id="TCP60816.1"/>
    </source>
</evidence>
<dbReference type="InterPro" id="IPR014001">
    <property type="entry name" value="Helicase_ATP-bd"/>
</dbReference>
<dbReference type="InterPro" id="IPR027417">
    <property type="entry name" value="P-loop_NTPase"/>
</dbReference>
<feature type="domain" description="Helicase ATP-binding" evidence="18">
    <location>
        <begin position="87"/>
        <end position="245"/>
    </location>
</feature>
<dbReference type="Gene3D" id="1.10.3060.10">
    <property type="entry name" value="Helical scaffold and wing domains of SecA"/>
    <property type="match status" value="1"/>
</dbReference>
<dbReference type="GO" id="GO:0005829">
    <property type="term" value="C:cytosol"/>
    <property type="evidence" value="ECO:0007669"/>
    <property type="project" value="TreeGrafter"/>
</dbReference>
<dbReference type="GO" id="GO:0006605">
    <property type="term" value="P:protein targeting"/>
    <property type="evidence" value="ECO:0007669"/>
    <property type="project" value="UniProtKB-UniRule"/>
</dbReference>
<comment type="subcellular location">
    <subcellularLocation>
        <location evidence="15">Cell membrane</location>
        <topology evidence="15">Peripheral membrane protein</topology>
        <orientation evidence="15">Cytoplasmic side</orientation>
    </subcellularLocation>
    <subcellularLocation>
        <location evidence="15">Cytoplasm</location>
    </subcellularLocation>
    <text evidence="15">Distribution is 50-50.</text>
</comment>
<dbReference type="GO" id="GO:0046872">
    <property type="term" value="F:metal ion binding"/>
    <property type="evidence" value="ECO:0007669"/>
    <property type="project" value="UniProtKB-KW"/>
</dbReference>
<dbReference type="GO" id="GO:0017038">
    <property type="term" value="P:protein import"/>
    <property type="evidence" value="ECO:0007669"/>
    <property type="project" value="InterPro"/>
</dbReference>
<dbReference type="SMART" id="SM00957">
    <property type="entry name" value="SecA_DEAD"/>
    <property type="match status" value="1"/>
</dbReference>
<dbReference type="InterPro" id="IPR011130">
    <property type="entry name" value="SecA_preprotein_X-link_dom"/>
</dbReference>
<keyword evidence="8" id="KW-0862">Zinc</keyword>
<sequence>MFGFIKNLLDENSREVRKLQKNVERINALEPDFVRLSDDELRYKTVEFRERLDKGESLDNLLPEAFATVREAGKRIMGMRHFDVQLIGGMVLHQGRIAEMKTGEGKTLVATLPSYLNGLTGRGVHVITVNDYLARRDAEWMGQIHRFLGLKVGLIVHGLDFAERRESYLADVTYGTNNEFGFDYLRDNMVTHPQHLVQRELNYAIVDEVDSILIDEARTPLIISGPADKPTEKYYAVARVVPRLKKDEDYKVDEKAHSVVLTDEGVDRVEQLLGIDNLADNLEWAHHMTQGLKAHALMRRDKDYVVKDGEIIIVDEFTGRLMFGRRYSEGLHQAIEAKENLKIQNESQTLATITLQNYFRMYNKLAGMTGTAATEEQEFIQIYKMDVVKIPTNRAQQRVDHPDVVYRTEEGKFNAVVEEIVECARRGQPALVGTVSIEKSEVLSAKLKKRGVPHQVLNAKFHEMEAEIIKNAGQKGMVTIATNMAGRGTDILLGDDVAELGGLYVMGTERHESRRIDNQLRGRSGRQGDPGQSRFYLSLEDDLMRLFGSDNIQGLMDKLGMDDSMPIESGMITRAMENAQKRVEGRNFEIRKHVLQYDDVMNQQREVIYAQRRKVLNGENLRETVQEFIETLVKSLVDHVAGDEKYSEKWDLPALIASCEEVFLPQGEITPDELSTLDKEEIIAILLESAQKRYAEREQVIGAETLRELERVIMLQVVDHHWMDHLDAMDQLRHGIGMRAYGQKDPLVEYKYEAYDMFNQMIANMQEEFLKYIYRVNVVVQPTVESDEETILKKATVNRNDDTLPPQPLRAEDTTGRNDACPCGSGKKYKKCCGAKG</sequence>
<evidence type="ECO:0000256" key="8">
    <source>
        <dbReference type="ARBA" id="ARBA00022833"/>
    </source>
</evidence>
<dbReference type="InterPro" id="IPR004027">
    <property type="entry name" value="SEC_C_motif"/>
</dbReference>
<feature type="domain" description="SecA family profile" evidence="20">
    <location>
        <begin position="1"/>
        <end position="568"/>
    </location>
</feature>
<dbReference type="CDD" id="cd18803">
    <property type="entry name" value="SF2_C_secA"/>
    <property type="match status" value="1"/>
</dbReference>
<evidence type="ECO:0000256" key="15">
    <source>
        <dbReference type="HAMAP-Rule" id="MF_01382"/>
    </source>
</evidence>
<protein>
    <recommendedName>
        <fullName evidence="15 16">Protein translocase subunit SecA</fullName>
        <ecNumber evidence="15">7.4.2.8</ecNumber>
    </recommendedName>
</protein>
<feature type="region of interest" description="Disordered" evidence="17">
    <location>
        <begin position="799"/>
        <end position="827"/>
    </location>
</feature>
<dbReference type="Pfam" id="PF07516">
    <property type="entry name" value="SecA_SW"/>
    <property type="match status" value="1"/>
</dbReference>
<dbReference type="NCBIfam" id="NF009538">
    <property type="entry name" value="PRK12904.1"/>
    <property type="match status" value="1"/>
</dbReference>
<feature type="domain" description="Helicase C-terminal" evidence="19">
    <location>
        <begin position="415"/>
        <end position="573"/>
    </location>
</feature>
<dbReference type="PROSITE" id="PS51196">
    <property type="entry name" value="SECA_MOTOR_DEAD"/>
    <property type="match status" value="1"/>
</dbReference>
<evidence type="ECO:0000256" key="4">
    <source>
        <dbReference type="ARBA" id="ARBA00022475"/>
    </source>
</evidence>
<dbReference type="GO" id="GO:0005886">
    <property type="term" value="C:plasma membrane"/>
    <property type="evidence" value="ECO:0007669"/>
    <property type="project" value="UniProtKB-SubCell"/>
</dbReference>
<dbReference type="AlphaFoldDB" id="A0A4V2SW36"/>
<dbReference type="Pfam" id="PF21090">
    <property type="entry name" value="P-loop_SecA"/>
    <property type="match status" value="1"/>
</dbReference>
<keyword evidence="4 15" id="KW-1003">Cell membrane</keyword>
<dbReference type="FunFam" id="3.90.1440.10:FF:000003">
    <property type="entry name" value="Preprotein translocase SecA subunit"/>
    <property type="match status" value="1"/>
</dbReference>
<keyword evidence="6" id="KW-0479">Metal-binding</keyword>
<dbReference type="InterPro" id="IPR020937">
    <property type="entry name" value="SecA_CS"/>
</dbReference>
<dbReference type="GO" id="GO:0065002">
    <property type="term" value="P:intracellular protein transmembrane transport"/>
    <property type="evidence" value="ECO:0007669"/>
    <property type="project" value="UniProtKB-UniRule"/>
</dbReference>
<accession>A0A4V2SW36</accession>
<evidence type="ECO:0000256" key="2">
    <source>
        <dbReference type="ARBA" id="ARBA00007650"/>
    </source>
</evidence>
<dbReference type="InterPro" id="IPR001650">
    <property type="entry name" value="Helicase_C-like"/>
</dbReference>
<keyword evidence="12 15" id="KW-0811">Translocation</keyword>
<dbReference type="Pfam" id="PF01043">
    <property type="entry name" value="SecA_PP_bind"/>
    <property type="match status" value="1"/>
</dbReference>
<dbReference type="FunFam" id="3.40.50.300:FF:000429">
    <property type="entry name" value="Preprotein translocase subunit SecA"/>
    <property type="match status" value="1"/>
</dbReference>
<evidence type="ECO:0000256" key="13">
    <source>
        <dbReference type="ARBA" id="ARBA00023136"/>
    </source>
</evidence>
<dbReference type="PANTHER" id="PTHR30612">
    <property type="entry name" value="SECA INNER MEMBRANE COMPONENT OF SEC PROTEIN SECRETION SYSTEM"/>
    <property type="match status" value="1"/>
</dbReference>
<comment type="cofactor">
    <cofactor evidence="1">
        <name>Zn(2+)</name>
        <dbReference type="ChEBI" id="CHEBI:29105"/>
    </cofactor>
</comment>
<dbReference type="OrthoDB" id="9805579at2"/>
<dbReference type="SUPFAM" id="SSF81767">
    <property type="entry name" value="Pre-protein crosslinking domain of SecA"/>
    <property type="match status" value="1"/>
</dbReference>
<dbReference type="FunFam" id="3.40.50.300:FF:000246">
    <property type="entry name" value="Preprotein translocase subunit SecA"/>
    <property type="match status" value="1"/>
</dbReference>
<comment type="catalytic activity">
    <reaction evidence="14 15">
        <text>ATP + H2O + cellular proteinSide 1 = ADP + phosphate + cellular proteinSide 2.</text>
        <dbReference type="EC" id="7.4.2.8"/>
    </reaction>
</comment>
<dbReference type="SMART" id="SM00958">
    <property type="entry name" value="SecA_PP_bind"/>
    <property type="match status" value="1"/>
</dbReference>
<comment type="subunit">
    <text evidence="15">Monomer and homodimer. Part of the essential Sec protein translocation apparatus which comprises SecA, SecYEG and auxiliary proteins SecDF. Other proteins may also be involved.</text>
</comment>
<dbReference type="PROSITE" id="PS01312">
    <property type="entry name" value="SECA"/>
    <property type="match status" value="1"/>
</dbReference>
<reference evidence="21 22" key="1">
    <citation type="submission" date="2019-03" db="EMBL/GenBank/DDBJ databases">
        <title>Genomic Encyclopedia of Type Strains, Phase IV (KMG-IV): sequencing the most valuable type-strain genomes for metagenomic binning, comparative biology and taxonomic classification.</title>
        <authorList>
            <person name="Goeker M."/>
        </authorList>
    </citation>
    <scope>NUCLEOTIDE SEQUENCE [LARGE SCALE GENOMIC DNA]</scope>
    <source>
        <strain evidence="21 22">DSM 11170</strain>
    </source>
</reference>
<dbReference type="InterPro" id="IPR000185">
    <property type="entry name" value="SecA"/>
</dbReference>
<evidence type="ECO:0000256" key="1">
    <source>
        <dbReference type="ARBA" id="ARBA00001947"/>
    </source>
</evidence>
<evidence type="ECO:0000259" key="20">
    <source>
        <dbReference type="PROSITE" id="PS51196"/>
    </source>
</evidence>